<accession>A0A392MTJ0</accession>
<sequence>TAFRTKAKQYHPDQNQEDRVAAEAKFKEVMGSYEAIQQQRKNHSLVDVVHWYVENQRIS</sequence>
<dbReference type="Gene3D" id="1.10.287.110">
    <property type="entry name" value="DnaJ domain"/>
    <property type="match status" value="1"/>
</dbReference>
<dbReference type="AlphaFoldDB" id="A0A392MTJ0"/>
<proteinExistence type="predicted"/>
<keyword evidence="3" id="KW-1185">Reference proteome</keyword>
<dbReference type="InterPro" id="IPR001623">
    <property type="entry name" value="DnaJ_domain"/>
</dbReference>
<feature type="domain" description="J" evidence="1">
    <location>
        <begin position="1"/>
        <end position="50"/>
    </location>
</feature>
<comment type="caution">
    <text evidence="2">The sequence shown here is derived from an EMBL/GenBank/DDBJ whole genome shotgun (WGS) entry which is preliminary data.</text>
</comment>
<evidence type="ECO:0000313" key="2">
    <source>
        <dbReference type="EMBL" id="MCH90791.1"/>
    </source>
</evidence>
<dbReference type="SUPFAM" id="SSF46565">
    <property type="entry name" value="Chaperone J-domain"/>
    <property type="match status" value="1"/>
</dbReference>
<dbReference type="PRINTS" id="PR00625">
    <property type="entry name" value="JDOMAIN"/>
</dbReference>
<name>A0A392MTJ0_9FABA</name>
<evidence type="ECO:0000313" key="3">
    <source>
        <dbReference type="Proteomes" id="UP000265520"/>
    </source>
</evidence>
<dbReference type="InterPro" id="IPR036869">
    <property type="entry name" value="J_dom_sf"/>
</dbReference>
<gene>
    <name evidence="2" type="ORF">A2U01_0011714</name>
</gene>
<dbReference type="Proteomes" id="UP000265520">
    <property type="component" value="Unassembled WGS sequence"/>
</dbReference>
<protein>
    <submittedName>
        <fullName evidence="2">DnaJ-like subfamily C member 7</fullName>
    </submittedName>
</protein>
<dbReference type="PANTHER" id="PTHR45000">
    <property type="entry name" value="CHAPERONE DNAJ-DOMAIN SUPERFAMILY PROTEIN"/>
    <property type="match status" value="1"/>
</dbReference>
<organism evidence="2 3">
    <name type="scientific">Trifolium medium</name>
    <dbReference type="NCBI Taxonomy" id="97028"/>
    <lineage>
        <taxon>Eukaryota</taxon>
        <taxon>Viridiplantae</taxon>
        <taxon>Streptophyta</taxon>
        <taxon>Embryophyta</taxon>
        <taxon>Tracheophyta</taxon>
        <taxon>Spermatophyta</taxon>
        <taxon>Magnoliopsida</taxon>
        <taxon>eudicotyledons</taxon>
        <taxon>Gunneridae</taxon>
        <taxon>Pentapetalae</taxon>
        <taxon>rosids</taxon>
        <taxon>fabids</taxon>
        <taxon>Fabales</taxon>
        <taxon>Fabaceae</taxon>
        <taxon>Papilionoideae</taxon>
        <taxon>50 kb inversion clade</taxon>
        <taxon>NPAAA clade</taxon>
        <taxon>Hologalegina</taxon>
        <taxon>IRL clade</taxon>
        <taxon>Trifolieae</taxon>
        <taxon>Trifolium</taxon>
    </lineage>
</organism>
<dbReference type="Pfam" id="PF00226">
    <property type="entry name" value="DnaJ"/>
    <property type="match status" value="1"/>
</dbReference>
<dbReference type="EMBL" id="LXQA010019070">
    <property type="protein sequence ID" value="MCH90791.1"/>
    <property type="molecule type" value="Genomic_DNA"/>
</dbReference>
<evidence type="ECO:0000259" key="1">
    <source>
        <dbReference type="PROSITE" id="PS50076"/>
    </source>
</evidence>
<dbReference type="PROSITE" id="PS50076">
    <property type="entry name" value="DNAJ_2"/>
    <property type="match status" value="1"/>
</dbReference>
<reference evidence="2 3" key="1">
    <citation type="journal article" date="2018" name="Front. Plant Sci.">
        <title>Red Clover (Trifolium pratense) and Zigzag Clover (T. medium) - A Picture of Genomic Similarities and Differences.</title>
        <authorList>
            <person name="Dluhosova J."/>
            <person name="Istvanek J."/>
            <person name="Nedelnik J."/>
            <person name="Repkova J."/>
        </authorList>
    </citation>
    <scope>NUCLEOTIDE SEQUENCE [LARGE SCALE GENOMIC DNA]</scope>
    <source>
        <strain evidence="3">cv. 10/8</strain>
        <tissue evidence="2">Leaf</tissue>
    </source>
</reference>
<dbReference type="PANTHER" id="PTHR45000:SF4">
    <property type="entry name" value="HEAT SHOCK PROTEIN-BINDING PROTEIN"/>
    <property type="match status" value="1"/>
</dbReference>
<feature type="non-terminal residue" evidence="2">
    <location>
        <position position="1"/>
    </location>
</feature>